<dbReference type="EMBL" id="KV417752">
    <property type="protein sequence ID" value="KZP07400.1"/>
    <property type="molecule type" value="Genomic_DNA"/>
</dbReference>
<dbReference type="AlphaFoldDB" id="A0A167XNF8"/>
<sequence>MSHQVPSLDARHRNVRGAEGKLLSQAQARIVPAIPWLEGWGDGAIGMQLSRRERCRRMGPTMRSRERIRRLC</sequence>
<evidence type="ECO:0000256" key="1">
    <source>
        <dbReference type="SAM" id="MobiDB-lite"/>
    </source>
</evidence>
<organism evidence="2">
    <name type="scientific">Athelia psychrophila</name>
    <dbReference type="NCBI Taxonomy" id="1759441"/>
    <lineage>
        <taxon>Eukaryota</taxon>
        <taxon>Fungi</taxon>
        <taxon>Dikarya</taxon>
        <taxon>Basidiomycota</taxon>
        <taxon>Agaricomycotina</taxon>
        <taxon>Agaricomycetes</taxon>
        <taxon>Agaricomycetidae</taxon>
        <taxon>Atheliales</taxon>
        <taxon>Atheliaceae</taxon>
        <taxon>Athelia</taxon>
    </lineage>
</organism>
<evidence type="ECO:0000313" key="2">
    <source>
        <dbReference type="EMBL" id="KZP07400.1"/>
    </source>
</evidence>
<accession>A0A167XNF8</accession>
<proteinExistence type="predicted"/>
<protein>
    <submittedName>
        <fullName evidence="2">Uncharacterized protein</fullName>
    </submittedName>
</protein>
<reference evidence="2" key="1">
    <citation type="journal article" date="2016" name="Mol. Biol. Evol.">
        <title>Comparative Genomics of Early-Diverging Mushroom-Forming Fungi Provides Insights into the Origins of Lignocellulose Decay Capabilities.</title>
        <authorList>
            <person name="Nagy L.G."/>
            <person name="Riley R."/>
            <person name="Tritt A."/>
            <person name="Adam C."/>
            <person name="Daum C."/>
            <person name="Floudas D."/>
            <person name="Sun H."/>
            <person name="Yadav J.S."/>
            <person name="Pangilinan J."/>
            <person name="Larsson K.H."/>
            <person name="Matsuura K."/>
            <person name="Barry K."/>
            <person name="Labutti K."/>
            <person name="Kuo R."/>
            <person name="Ohm R.A."/>
            <person name="Bhattacharya S.S."/>
            <person name="Shirouzu T."/>
            <person name="Yoshinaga Y."/>
            <person name="Martin F.M."/>
            <person name="Grigoriev I.V."/>
            <person name="Hibbett D.S."/>
        </authorList>
    </citation>
    <scope>NUCLEOTIDE SEQUENCE [LARGE SCALE GENOMIC DNA]</scope>
    <source>
        <strain evidence="2">CBS 109695</strain>
    </source>
</reference>
<gene>
    <name evidence="2" type="ORF">FIBSPDRAFT_875499</name>
</gene>
<feature type="region of interest" description="Disordered" evidence="1">
    <location>
        <begin position="1"/>
        <end position="21"/>
    </location>
</feature>
<name>A0A167XNF8_9AGAM</name>
<feature type="compositionally biased region" description="Basic and acidic residues" evidence="1">
    <location>
        <begin position="9"/>
        <end position="19"/>
    </location>
</feature>